<organism evidence="2 3">
    <name type="scientific">Terribacillus saccharophilus</name>
    <dbReference type="NCBI Taxonomy" id="361277"/>
    <lineage>
        <taxon>Bacteria</taxon>
        <taxon>Bacillati</taxon>
        <taxon>Bacillota</taxon>
        <taxon>Bacilli</taxon>
        <taxon>Bacillales</taxon>
        <taxon>Bacillaceae</taxon>
        <taxon>Terribacillus</taxon>
    </lineage>
</organism>
<name>A0A075LLI8_9BACI</name>
<dbReference type="SUPFAM" id="SSF55347">
    <property type="entry name" value="Glyceraldehyde-3-phosphate dehydrogenase-like, C-terminal domain"/>
    <property type="match status" value="1"/>
</dbReference>
<dbReference type="HOGENOM" id="CLU_041547_1_0_9"/>
<dbReference type="KEGG" id="tap:GZ22_00560"/>
<gene>
    <name evidence="2" type="ORF">GZ22_00560</name>
</gene>
<evidence type="ECO:0000313" key="2">
    <source>
        <dbReference type="EMBL" id="AIF65288.1"/>
    </source>
</evidence>
<dbReference type="InterPro" id="IPR000683">
    <property type="entry name" value="Gfo/Idh/MocA-like_OxRdtase_N"/>
</dbReference>
<reference evidence="2 3" key="1">
    <citation type="submission" date="2014-07" db="EMBL/GenBank/DDBJ databases">
        <title>Complete genome sequence of a moderately halophilic bacterium Terribacillus aidingensis MP602, isolated from Cryptomeria fortunei in Tianmu mountain in China.</title>
        <authorList>
            <person name="Wang Y."/>
            <person name="Lu P."/>
            <person name="Zhang L."/>
        </authorList>
    </citation>
    <scope>NUCLEOTIDE SEQUENCE [LARGE SCALE GENOMIC DNA]</scope>
    <source>
        <strain evidence="2 3">MP602</strain>
    </source>
</reference>
<dbReference type="EMBL" id="CP008876">
    <property type="protein sequence ID" value="AIF65288.1"/>
    <property type="molecule type" value="Genomic_DNA"/>
</dbReference>
<dbReference type="InterPro" id="IPR036291">
    <property type="entry name" value="NAD(P)-bd_dom_sf"/>
</dbReference>
<dbReference type="PANTHER" id="PTHR43249:SF1">
    <property type="entry name" value="D-GLUCOSIDE 3-DEHYDROGENASE"/>
    <property type="match status" value="1"/>
</dbReference>
<accession>A0A075LLI8</accession>
<dbReference type="PANTHER" id="PTHR43249">
    <property type="entry name" value="UDP-N-ACETYL-2-AMINO-2-DEOXY-D-GLUCURONATE OXIDASE"/>
    <property type="match status" value="1"/>
</dbReference>
<dbReference type="AlphaFoldDB" id="A0A075LLI8"/>
<dbReference type="InterPro" id="IPR052515">
    <property type="entry name" value="Gfo/Idh/MocA_Oxidoreductase"/>
</dbReference>
<feature type="domain" description="Gfo/Idh/MocA-like oxidoreductase N-terminal" evidence="1">
    <location>
        <begin position="5"/>
        <end position="122"/>
    </location>
</feature>
<proteinExistence type="predicted"/>
<dbReference type="RefSeq" id="WP_038557679.1">
    <property type="nucleotide sequence ID" value="NZ_CP008876.1"/>
</dbReference>
<dbReference type="SUPFAM" id="SSF51735">
    <property type="entry name" value="NAD(P)-binding Rossmann-fold domains"/>
    <property type="match status" value="1"/>
</dbReference>
<evidence type="ECO:0000313" key="3">
    <source>
        <dbReference type="Proteomes" id="UP000027980"/>
    </source>
</evidence>
<dbReference type="Gene3D" id="3.30.360.10">
    <property type="entry name" value="Dihydrodipicolinate Reductase, domain 2"/>
    <property type="match status" value="1"/>
</dbReference>
<dbReference type="Proteomes" id="UP000027980">
    <property type="component" value="Chromosome"/>
</dbReference>
<dbReference type="Gene3D" id="3.40.50.720">
    <property type="entry name" value="NAD(P)-binding Rossmann-like Domain"/>
    <property type="match status" value="1"/>
</dbReference>
<dbReference type="OrthoDB" id="9781966at2"/>
<protein>
    <recommendedName>
        <fullName evidence="1">Gfo/Idh/MocA-like oxidoreductase N-terminal domain-containing protein</fullName>
    </recommendedName>
</protein>
<dbReference type="Pfam" id="PF01408">
    <property type="entry name" value="GFO_IDH_MocA"/>
    <property type="match status" value="1"/>
</dbReference>
<sequence length="396" mass="44421">MKQSVVLIGMNGYGEHYLDALLKREDITFAGIVEIHPEKSSLLEQVKQRGIPIFSAMDAFYQDNQADLAIIATPIHLHTEQAILALRHGSNVLCEKPIFADMRDQMKWEQAISESGKWAAIGFNWSFTAPILELKKDIQSGLYGKPKQLKTMVLWPRDEAYFSRSSWSGKQMAADGRQIRDSVANNAAAHFIHNMLFVLGHKLQETMQIKRLEAELYRANDIETFDTCAIRMHTESGCELLFYGSHATETEQGPQFLYTFEKGYIVYDCNLDQGIITAYTEDGQEKIYGNPQANHLDKLDYCIAALTDDSAIPCTYETALGHAAIIEALHQNIAPGHPFPAEAVKQTAGKLRTVIDLEQTMNACFMSGKLPYELQIPWSKPAKQADVIQTLEKGSV</sequence>
<dbReference type="GeneID" id="34222602"/>
<dbReference type="GO" id="GO:0000166">
    <property type="term" value="F:nucleotide binding"/>
    <property type="evidence" value="ECO:0007669"/>
    <property type="project" value="InterPro"/>
</dbReference>
<evidence type="ECO:0000259" key="1">
    <source>
        <dbReference type="Pfam" id="PF01408"/>
    </source>
</evidence>